<dbReference type="AlphaFoldDB" id="A0A1H3RK15"/>
<dbReference type="InterPro" id="IPR006059">
    <property type="entry name" value="SBP"/>
</dbReference>
<keyword evidence="3 4" id="KW-0732">Signal</keyword>
<dbReference type="PROSITE" id="PS51257">
    <property type="entry name" value="PROKAR_LIPOPROTEIN"/>
    <property type="match status" value="1"/>
</dbReference>
<dbReference type="Pfam" id="PF01547">
    <property type="entry name" value="SBP_bac_1"/>
    <property type="match status" value="1"/>
</dbReference>
<dbReference type="InterPro" id="IPR050490">
    <property type="entry name" value="Bact_solute-bd_prot1"/>
</dbReference>
<reference evidence="5 6" key="1">
    <citation type="submission" date="2016-10" db="EMBL/GenBank/DDBJ databases">
        <authorList>
            <person name="de Groot N.N."/>
        </authorList>
    </citation>
    <scope>NUCLEOTIDE SEQUENCE [LARGE SCALE GENOMIC DNA]</scope>
    <source>
        <strain evidence="5 6">CGMCC 4.3491</strain>
    </source>
</reference>
<dbReference type="Gene3D" id="3.40.190.10">
    <property type="entry name" value="Periplasmic binding protein-like II"/>
    <property type="match status" value="2"/>
</dbReference>
<accession>A0A1H3RK15</accession>
<sequence>MMLRTHRHLSRRVLVGAAGALAALTAVTLTGCGAGGGTSASGDDSITVLVEAGGHGELQPIADQFEKDTGTSVEFVELPYDGLYNRLNSEFGSGSLSFDVAALDAIWLPTFAEALTPLDDMFTDDVKSDLFPSLVSEAQVDGSFVGMPAWTNSEILYYRTDLFEDPTQQANFKAQYGYDLAPPTTWEQYADIAKFFTQDTNGDGQVDLYGTDVKGAVETEWLATLSQTGETNMVVGDDGTVSLGDADSLKALDFYTSLLPYAPSGAAQLDWAGSQNLFNQGQLAMMRFWAHAYKQIPADSAVSGNVGVTTMIGGPGGVAGVPGAWYLSVPSGTPKQEKALEFVQYAYDHNDLSVDTDLGLASRISVLEKYESEPGFENYKPLVDTLNAEATIPRPANPKWQEIVDSALIPMIQKAVVPGADNQKLLDDAKAQVEDIIGG</sequence>
<dbReference type="EMBL" id="FNPZ01000003">
    <property type="protein sequence ID" value="SDZ26047.1"/>
    <property type="molecule type" value="Genomic_DNA"/>
</dbReference>
<evidence type="ECO:0000256" key="2">
    <source>
        <dbReference type="ARBA" id="ARBA00022448"/>
    </source>
</evidence>
<evidence type="ECO:0000313" key="5">
    <source>
        <dbReference type="EMBL" id="SDZ26047.1"/>
    </source>
</evidence>
<dbReference type="PROSITE" id="PS51318">
    <property type="entry name" value="TAT"/>
    <property type="match status" value="1"/>
</dbReference>
<dbReference type="PANTHER" id="PTHR43649:SF34">
    <property type="entry name" value="ABC TRANSPORTER PERIPLASMIC-BINDING PROTEIN YCJN-RELATED"/>
    <property type="match status" value="1"/>
</dbReference>
<comment type="similarity">
    <text evidence="1">Belongs to the bacterial solute-binding protein 1 family.</text>
</comment>
<dbReference type="PANTHER" id="PTHR43649">
    <property type="entry name" value="ARABINOSE-BINDING PROTEIN-RELATED"/>
    <property type="match status" value="1"/>
</dbReference>
<protein>
    <submittedName>
        <fullName evidence="5">Carbohydrate ABC transporter substrate-binding protein, CUT1 family</fullName>
    </submittedName>
</protein>
<keyword evidence="2" id="KW-0813">Transport</keyword>
<evidence type="ECO:0000256" key="3">
    <source>
        <dbReference type="ARBA" id="ARBA00022729"/>
    </source>
</evidence>
<keyword evidence="6" id="KW-1185">Reference proteome</keyword>
<feature type="chain" id="PRO_5038617363" evidence="4">
    <location>
        <begin position="23"/>
        <end position="439"/>
    </location>
</feature>
<gene>
    <name evidence="5" type="ORF">SAMN05216554_2874</name>
</gene>
<evidence type="ECO:0000256" key="4">
    <source>
        <dbReference type="SAM" id="SignalP"/>
    </source>
</evidence>
<dbReference type="Proteomes" id="UP000198891">
    <property type="component" value="Unassembled WGS sequence"/>
</dbReference>
<name>A0A1H3RK15_9MICO</name>
<dbReference type="InterPro" id="IPR006311">
    <property type="entry name" value="TAT_signal"/>
</dbReference>
<proteinExistence type="inferred from homology"/>
<dbReference type="SUPFAM" id="SSF53850">
    <property type="entry name" value="Periplasmic binding protein-like II"/>
    <property type="match status" value="1"/>
</dbReference>
<evidence type="ECO:0000313" key="6">
    <source>
        <dbReference type="Proteomes" id="UP000198891"/>
    </source>
</evidence>
<dbReference type="STRING" id="381665.SAMN05216554_2874"/>
<feature type="signal peptide" evidence="4">
    <location>
        <begin position="1"/>
        <end position="22"/>
    </location>
</feature>
<evidence type="ECO:0000256" key="1">
    <source>
        <dbReference type="ARBA" id="ARBA00008520"/>
    </source>
</evidence>
<organism evidence="5 6">
    <name type="scientific">Herbiconiux ginsengi</name>
    <dbReference type="NCBI Taxonomy" id="381665"/>
    <lineage>
        <taxon>Bacteria</taxon>
        <taxon>Bacillati</taxon>
        <taxon>Actinomycetota</taxon>
        <taxon>Actinomycetes</taxon>
        <taxon>Micrococcales</taxon>
        <taxon>Microbacteriaceae</taxon>
        <taxon>Herbiconiux</taxon>
    </lineage>
</organism>